<feature type="transmembrane region" description="Helical" evidence="1">
    <location>
        <begin position="76"/>
        <end position="98"/>
    </location>
</feature>
<evidence type="ECO:0000256" key="1">
    <source>
        <dbReference type="SAM" id="Phobius"/>
    </source>
</evidence>
<sequence>MELNELKNTWLTLDERLKKQEVLKENIMREMLHTKSDKALGRLIAYEIFGIIILLLVIPIPIYGIILPVKLQAYEIFMYSVLVSILGLLCWVLFKLYILTRINFSKPVSSNIYHINKYNILIKKEKQFMFLFIPLIMGGCIYLYMKLNASTMLWVLMTCIFMASLVFTLWSYKKIYDKNIDSIQKSMDNLKELEEE</sequence>
<dbReference type="AlphaFoldDB" id="A0A1M4TR96"/>
<feature type="transmembrane region" description="Helical" evidence="1">
    <location>
        <begin position="43"/>
        <end position="64"/>
    </location>
</feature>
<dbReference type="STRING" id="1346286.SAMN05444362_101393"/>
<gene>
    <name evidence="2" type="ORF">SAMN05444362_101393</name>
</gene>
<feature type="transmembrane region" description="Helical" evidence="1">
    <location>
        <begin position="128"/>
        <end position="145"/>
    </location>
</feature>
<evidence type="ECO:0000313" key="3">
    <source>
        <dbReference type="Proteomes" id="UP000184480"/>
    </source>
</evidence>
<keyword evidence="3" id="KW-1185">Reference proteome</keyword>
<evidence type="ECO:0000313" key="2">
    <source>
        <dbReference type="EMBL" id="SHE46817.1"/>
    </source>
</evidence>
<reference evidence="3" key="1">
    <citation type="submission" date="2016-11" db="EMBL/GenBank/DDBJ databases">
        <authorList>
            <person name="Varghese N."/>
            <person name="Submissions S."/>
        </authorList>
    </citation>
    <scope>NUCLEOTIDE SEQUENCE [LARGE SCALE GENOMIC DNA]</scope>
    <source>
        <strain evidence="3">DSM 27370</strain>
    </source>
</reference>
<keyword evidence="1" id="KW-1133">Transmembrane helix</keyword>
<keyword evidence="1" id="KW-0812">Transmembrane</keyword>
<dbReference type="Proteomes" id="UP000184480">
    <property type="component" value="Unassembled WGS sequence"/>
</dbReference>
<organism evidence="2 3">
    <name type="scientific">Dysgonomonas macrotermitis</name>
    <dbReference type="NCBI Taxonomy" id="1346286"/>
    <lineage>
        <taxon>Bacteria</taxon>
        <taxon>Pseudomonadati</taxon>
        <taxon>Bacteroidota</taxon>
        <taxon>Bacteroidia</taxon>
        <taxon>Bacteroidales</taxon>
        <taxon>Dysgonomonadaceae</taxon>
        <taxon>Dysgonomonas</taxon>
    </lineage>
</organism>
<dbReference type="OrthoDB" id="997516at2"/>
<keyword evidence="1" id="KW-0472">Membrane</keyword>
<feature type="transmembrane region" description="Helical" evidence="1">
    <location>
        <begin position="151"/>
        <end position="172"/>
    </location>
</feature>
<dbReference type="EMBL" id="FQUC01000001">
    <property type="protein sequence ID" value="SHE46817.1"/>
    <property type="molecule type" value="Genomic_DNA"/>
</dbReference>
<dbReference type="RefSeq" id="WP_062175477.1">
    <property type="nucleotide sequence ID" value="NZ_BBXL01000001.1"/>
</dbReference>
<protein>
    <submittedName>
        <fullName evidence="2">Uncharacterized protein</fullName>
    </submittedName>
</protein>
<name>A0A1M4TR96_9BACT</name>
<accession>A0A1M4TR96</accession>
<proteinExistence type="predicted"/>